<dbReference type="SUPFAM" id="SSF51971">
    <property type="entry name" value="Nucleotide-binding domain"/>
    <property type="match status" value="1"/>
</dbReference>
<feature type="compositionally biased region" description="Low complexity" evidence="11">
    <location>
        <begin position="1"/>
        <end position="20"/>
    </location>
</feature>
<evidence type="ECO:0000256" key="1">
    <source>
        <dbReference type="ARBA" id="ARBA00001974"/>
    </source>
</evidence>
<dbReference type="Gene3D" id="3.50.50.60">
    <property type="entry name" value="FAD/NAD(P)-binding domain"/>
    <property type="match status" value="1"/>
</dbReference>
<comment type="similarity">
    <text evidence="2">Belongs to the ferredoxin--NADP reductase type 1 family.</text>
</comment>
<comment type="catalytic activity">
    <reaction evidence="8">
        <text>2 reduced [2Fe-2S]-[ferredoxin] + NADP(+) + H(+) = 2 oxidized [2Fe-2S]-[ferredoxin] + NADPH</text>
        <dbReference type="Rhea" id="RHEA:20125"/>
        <dbReference type="Rhea" id="RHEA-COMP:10000"/>
        <dbReference type="Rhea" id="RHEA-COMP:10001"/>
        <dbReference type="ChEBI" id="CHEBI:15378"/>
        <dbReference type="ChEBI" id="CHEBI:33737"/>
        <dbReference type="ChEBI" id="CHEBI:33738"/>
        <dbReference type="ChEBI" id="CHEBI:57783"/>
        <dbReference type="ChEBI" id="CHEBI:58349"/>
        <dbReference type="EC" id="1.18.1.2"/>
    </reaction>
</comment>
<dbReference type="InterPro" id="IPR021163">
    <property type="entry name" value="Ferredox_Rdtase_adrenod"/>
</dbReference>
<reference evidence="13" key="1">
    <citation type="submission" date="2024-05" db="EMBL/GenBank/DDBJ databases">
        <authorList>
            <person name="Cai S.Y."/>
            <person name="Jin L.M."/>
            <person name="Li H.R."/>
        </authorList>
    </citation>
    <scope>NUCLEOTIDE SEQUENCE</scope>
    <source>
        <strain evidence="13">A5-74</strain>
    </source>
</reference>
<evidence type="ECO:0000256" key="8">
    <source>
        <dbReference type="ARBA" id="ARBA00047776"/>
    </source>
</evidence>
<dbReference type="GO" id="GO:0004324">
    <property type="term" value="F:ferredoxin-NADP+ reductase activity"/>
    <property type="evidence" value="ECO:0007669"/>
    <property type="project" value="UniProtKB-EC"/>
</dbReference>
<dbReference type="PIRSF" id="PIRSF000362">
    <property type="entry name" value="FNR"/>
    <property type="match status" value="1"/>
</dbReference>
<accession>A0AAU8DRX4</accession>
<keyword evidence="7" id="KW-0560">Oxidoreductase</keyword>
<dbReference type="InterPro" id="IPR023753">
    <property type="entry name" value="FAD/NAD-binding_dom"/>
</dbReference>
<dbReference type="PANTHER" id="PTHR48467:SF1">
    <property type="entry name" value="GLUTAMATE SYNTHASE 1 [NADH], CHLOROPLASTIC-LIKE"/>
    <property type="match status" value="1"/>
</dbReference>
<evidence type="ECO:0000256" key="5">
    <source>
        <dbReference type="ARBA" id="ARBA00022827"/>
    </source>
</evidence>
<dbReference type="EMBL" id="CP159218">
    <property type="protein sequence ID" value="XCG65060.1"/>
    <property type="molecule type" value="Genomic_DNA"/>
</dbReference>
<feature type="binding site" evidence="9">
    <location>
        <position position="382"/>
    </location>
    <ligand>
        <name>FAD</name>
        <dbReference type="ChEBI" id="CHEBI:57692"/>
    </ligand>
</feature>
<evidence type="ECO:0000256" key="4">
    <source>
        <dbReference type="ARBA" id="ARBA00022630"/>
    </source>
</evidence>
<evidence type="ECO:0000256" key="9">
    <source>
        <dbReference type="PIRSR" id="PIRSR000362-1"/>
    </source>
</evidence>
<evidence type="ECO:0000256" key="6">
    <source>
        <dbReference type="ARBA" id="ARBA00022857"/>
    </source>
</evidence>
<organism evidence="13">
    <name type="scientific">Nakamurella sp. A5-74</name>
    <dbReference type="NCBI Taxonomy" id="3158264"/>
    <lineage>
        <taxon>Bacteria</taxon>
        <taxon>Bacillati</taxon>
        <taxon>Actinomycetota</taxon>
        <taxon>Actinomycetes</taxon>
        <taxon>Nakamurellales</taxon>
        <taxon>Nakamurellaceae</taxon>
        <taxon>Nakamurella</taxon>
    </lineage>
</organism>
<feature type="region of interest" description="Disordered" evidence="11">
    <location>
        <begin position="1"/>
        <end position="21"/>
    </location>
</feature>
<feature type="binding site" evidence="9">
    <location>
        <position position="38"/>
    </location>
    <ligand>
        <name>FAD</name>
        <dbReference type="ChEBI" id="CHEBI:57692"/>
    </ligand>
</feature>
<evidence type="ECO:0000256" key="11">
    <source>
        <dbReference type="SAM" id="MobiDB-lite"/>
    </source>
</evidence>
<dbReference type="InterPro" id="IPR055275">
    <property type="entry name" value="Ferredox_Rdtase"/>
</dbReference>
<feature type="domain" description="FAD/NAD(P)-binding" evidence="12">
    <location>
        <begin position="29"/>
        <end position="195"/>
    </location>
</feature>
<dbReference type="EC" id="1.18.1.2" evidence="3"/>
<dbReference type="RefSeq" id="WP_353650671.1">
    <property type="nucleotide sequence ID" value="NZ_CP159218.1"/>
</dbReference>
<evidence type="ECO:0000256" key="10">
    <source>
        <dbReference type="PIRSR" id="PIRSR000362-2"/>
    </source>
</evidence>
<dbReference type="PANTHER" id="PTHR48467">
    <property type="entry name" value="GLUTAMATE SYNTHASE 1 [NADH], CHLOROPLASTIC-LIKE"/>
    <property type="match status" value="1"/>
</dbReference>
<proteinExistence type="inferred from homology"/>
<feature type="binding site" evidence="9">
    <location>
        <position position="103"/>
    </location>
    <ligand>
        <name>FAD</name>
        <dbReference type="ChEBI" id="CHEBI:57692"/>
    </ligand>
</feature>
<dbReference type="AlphaFoldDB" id="A0AAU8DRX4"/>
<evidence type="ECO:0000256" key="2">
    <source>
        <dbReference type="ARBA" id="ARBA00008312"/>
    </source>
</evidence>
<evidence type="ECO:0000259" key="12">
    <source>
        <dbReference type="Pfam" id="PF07992"/>
    </source>
</evidence>
<feature type="binding site" evidence="10">
    <location>
        <position position="389"/>
    </location>
    <ligand>
        <name>NADP(+)</name>
        <dbReference type="ChEBI" id="CHEBI:58349"/>
    </ligand>
</feature>
<name>A0AAU8DRX4_9ACTN</name>
<feature type="binding site" evidence="10">
    <location>
        <position position="230"/>
    </location>
    <ligand>
        <name>NADP(+)</name>
        <dbReference type="ChEBI" id="CHEBI:58349"/>
    </ligand>
</feature>
<protein>
    <recommendedName>
        <fullName evidence="3">ferredoxin--NADP(+) reductase</fullName>
        <ecNumber evidence="3">1.18.1.2</ecNumber>
    </recommendedName>
</protein>
<sequence>MSVSPATSSSAGATPGGESPVDGATAGLRVAVVGAGPAGIYASDILTKSDDTVTVDIFDRLPTPYGLIRYGVAPDHPRIKQIIVALHRVMENPRIIFRGNVHVGVDVKVDELREHYDAIIFATGAERDRDLSIPGSDLRRSYGGADFVAFYDSHPDREQTWDLSDATSVAVIGVGNVGLDVARILARTGDELLYTDIPPHVHAVLAKSVVTDVHMFARRGPAQAKFTPVELRELDHSPNVQVVVSPEGMEFDQGSMDAINSAKAQRMVVDVLSDWAVRDIDPAPRARIHIHFLQNPVEILGEDGAVVGLRTEQMELTGDAGVRGTGNFTDWEVQAVYRAVGYRSEAIEDLPFDTAKLVLPNVAGRVTDLDGSPLTGIYATGWVKRGPVGLIGHTKSDAAETVAHLLADAPQLPRATQRDSASVDRLLADKGLSATDFAGWDRLDAHERSLGDADVYDRERVKVTSRAEMTDIAAR</sequence>
<dbReference type="Pfam" id="PF07992">
    <property type="entry name" value="Pyr_redox_2"/>
    <property type="match status" value="1"/>
</dbReference>
<dbReference type="Gene3D" id="3.40.50.720">
    <property type="entry name" value="NAD(P)-binding Rossmann-like Domain"/>
    <property type="match status" value="1"/>
</dbReference>
<dbReference type="PRINTS" id="PR00419">
    <property type="entry name" value="ADXRDTASE"/>
</dbReference>
<comment type="cofactor">
    <cofactor evidence="1 9">
        <name>FAD</name>
        <dbReference type="ChEBI" id="CHEBI:57692"/>
    </cofactor>
</comment>
<evidence type="ECO:0000256" key="7">
    <source>
        <dbReference type="ARBA" id="ARBA00023002"/>
    </source>
</evidence>
<keyword evidence="6 10" id="KW-0521">NADP</keyword>
<feature type="binding site" evidence="10">
    <location>
        <begin position="218"/>
        <end position="219"/>
    </location>
    <ligand>
        <name>NADP(+)</name>
        <dbReference type="ChEBI" id="CHEBI:58349"/>
    </ligand>
</feature>
<keyword evidence="4" id="KW-0285">Flavoprotein</keyword>
<gene>
    <name evidence="13" type="ORF">ABLG96_07110</name>
</gene>
<feature type="binding site" evidence="9">
    <location>
        <position position="67"/>
    </location>
    <ligand>
        <name>FAD</name>
        <dbReference type="ChEBI" id="CHEBI:57692"/>
    </ligand>
</feature>
<evidence type="ECO:0000313" key="13">
    <source>
        <dbReference type="EMBL" id="XCG65060.1"/>
    </source>
</evidence>
<evidence type="ECO:0000256" key="3">
    <source>
        <dbReference type="ARBA" id="ARBA00013223"/>
    </source>
</evidence>
<keyword evidence="5 9" id="KW-0274">FAD</keyword>
<dbReference type="InterPro" id="IPR029752">
    <property type="entry name" value="D-isomer_DH_CS1"/>
</dbReference>
<dbReference type="InterPro" id="IPR036188">
    <property type="entry name" value="FAD/NAD-bd_sf"/>
</dbReference>
<feature type="binding site" evidence="9">
    <location>
        <begin position="389"/>
        <end position="391"/>
    </location>
    <ligand>
        <name>FAD</name>
        <dbReference type="ChEBI" id="CHEBI:57692"/>
    </ligand>
</feature>
<dbReference type="PROSITE" id="PS00065">
    <property type="entry name" value="D_2_HYDROXYACID_DH_1"/>
    <property type="match status" value="1"/>
</dbReference>